<dbReference type="InterPro" id="IPR011814">
    <property type="entry name" value="BioC"/>
</dbReference>
<evidence type="ECO:0000256" key="8">
    <source>
        <dbReference type="HAMAP-Rule" id="MF_00835"/>
    </source>
</evidence>
<evidence type="ECO:0000256" key="3">
    <source>
        <dbReference type="ARBA" id="ARBA00012327"/>
    </source>
</evidence>
<comment type="catalytic activity">
    <reaction evidence="1 8">
        <text>malonyl-[ACP] + S-adenosyl-L-methionine = malonyl-[ACP] methyl ester + S-adenosyl-L-homocysteine</text>
        <dbReference type="Rhea" id="RHEA:17105"/>
        <dbReference type="Rhea" id="RHEA-COMP:9623"/>
        <dbReference type="Rhea" id="RHEA-COMP:9954"/>
        <dbReference type="ChEBI" id="CHEBI:57856"/>
        <dbReference type="ChEBI" id="CHEBI:59789"/>
        <dbReference type="ChEBI" id="CHEBI:78449"/>
        <dbReference type="ChEBI" id="CHEBI:78845"/>
        <dbReference type="EC" id="2.1.1.197"/>
    </reaction>
</comment>
<feature type="domain" description="Methyltransferase type 11" evidence="9">
    <location>
        <begin position="49"/>
        <end position="140"/>
    </location>
</feature>
<dbReference type="HAMAP" id="MF_00835">
    <property type="entry name" value="BioC"/>
    <property type="match status" value="1"/>
</dbReference>
<name>A0A9D9HF43_9BACT</name>
<dbReference type="GO" id="GO:0009102">
    <property type="term" value="P:biotin biosynthetic process"/>
    <property type="evidence" value="ECO:0007669"/>
    <property type="project" value="UniProtKB-UniRule"/>
</dbReference>
<dbReference type="SUPFAM" id="SSF53335">
    <property type="entry name" value="S-adenosyl-L-methionine-dependent methyltransferases"/>
    <property type="match status" value="1"/>
</dbReference>
<dbReference type="GO" id="GO:0010340">
    <property type="term" value="F:carboxyl-O-methyltransferase activity"/>
    <property type="evidence" value="ECO:0007669"/>
    <property type="project" value="UniProtKB-UniRule"/>
</dbReference>
<comment type="function">
    <text evidence="8">Converts the free carboxyl group of a malonyl-thioester to its methyl ester by transfer of a methyl group from S-adenosyl-L-methionine (SAM). It allows to synthesize pimeloyl-ACP via the fatty acid synthetic pathway.</text>
</comment>
<keyword evidence="6 8" id="KW-0949">S-adenosyl-L-methionine</keyword>
<keyword evidence="4 8" id="KW-0489">Methyltransferase</keyword>
<evidence type="ECO:0000256" key="6">
    <source>
        <dbReference type="ARBA" id="ARBA00022691"/>
    </source>
</evidence>
<comment type="pathway">
    <text evidence="2 8">Cofactor biosynthesis; biotin biosynthesis.</text>
</comment>
<comment type="similarity">
    <text evidence="8">Belongs to the methyltransferase superfamily.</text>
</comment>
<keyword evidence="7 8" id="KW-0093">Biotin biosynthesis</keyword>
<accession>A0A9D9HF43</accession>
<dbReference type="Gene3D" id="3.40.50.150">
    <property type="entry name" value="Vaccinia Virus protein VP39"/>
    <property type="match status" value="1"/>
</dbReference>
<proteinExistence type="inferred from homology"/>
<dbReference type="EC" id="2.1.1.197" evidence="3 8"/>
<evidence type="ECO:0000256" key="2">
    <source>
        <dbReference type="ARBA" id="ARBA00004746"/>
    </source>
</evidence>
<evidence type="ECO:0000256" key="1">
    <source>
        <dbReference type="ARBA" id="ARBA00000852"/>
    </source>
</evidence>
<evidence type="ECO:0000313" key="10">
    <source>
        <dbReference type="EMBL" id="MBO8447813.1"/>
    </source>
</evidence>
<dbReference type="PANTHER" id="PTHR43591">
    <property type="entry name" value="METHYLTRANSFERASE"/>
    <property type="match status" value="1"/>
</dbReference>
<reference evidence="10" key="2">
    <citation type="journal article" date="2021" name="PeerJ">
        <title>Extensive microbial diversity within the chicken gut microbiome revealed by metagenomics and culture.</title>
        <authorList>
            <person name="Gilroy R."/>
            <person name="Ravi A."/>
            <person name="Getino M."/>
            <person name="Pursley I."/>
            <person name="Horton D.L."/>
            <person name="Alikhan N.F."/>
            <person name="Baker D."/>
            <person name="Gharbi K."/>
            <person name="Hall N."/>
            <person name="Watson M."/>
            <person name="Adriaenssens E.M."/>
            <person name="Foster-Nyarko E."/>
            <person name="Jarju S."/>
            <person name="Secka A."/>
            <person name="Antonio M."/>
            <person name="Oren A."/>
            <person name="Chaudhuri R.R."/>
            <person name="La Ragione R."/>
            <person name="Hildebrand F."/>
            <person name="Pallen M.J."/>
        </authorList>
    </citation>
    <scope>NUCLEOTIDE SEQUENCE</scope>
    <source>
        <strain evidence="10">20514</strain>
    </source>
</reference>
<dbReference type="NCBIfam" id="TIGR02072">
    <property type="entry name" value="BioC"/>
    <property type="match status" value="1"/>
</dbReference>
<evidence type="ECO:0000256" key="4">
    <source>
        <dbReference type="ARBA" id="ARBA00022603"/>
    </source>
</evidence>
<dbReference type="InterPro" id="IPR013216">
    <property type="entry name" value="Methyltransf_11"/>
</dbReference>
<protein>
    <recommendedName>
        <fullName evidence="3 8">Malonyl-[acyl-carrier protein] O-methyltransferase</fullName>
        <shortName evidence="8">Malonyl-ACP O-methyltransferase</shortName>
        <ecNumber evidence="3 8">2.1.1.197</ecNumber>
    </recommendedName>
    <alternativeName>
        <fullName evidence="8">Biotin synthesis protein BioC</fullName>
    </alternativeName>
</protein>
<evidence type="ECO:0000313" key="11">
    <source>
        <dbReference type="Proteomes" id="UP000810252"/>
    </source>
</evidence>
<dbReference type="CDD" id="cd02440">
    <property type="entry name" value="AdoMet_MTases"/>
    <property type="match status" value="1"/>
</dbReference>
<sequence length="256" mass="28044">MTDKGLLRERFSGACGSYEQEATVQKAAAAELASIIREQVPDGFRDKVLEVGCGTGVLTRELLGFIPSEGLYLNDICPEFSSMFTDTGTAGFIAGDAETVDFPSGLGLIASASAIQWFSDPGAFFRKCHRSLREGGYLAFSTFGPGNLRETARVSGQALHYLAPDELEAMLSPGYRTIQVSDYLSTLHFPTPADVLRHLKRTGVNGLSRRKWTRKDLSDFCRTYSELFGTAGGCTLTYHPVFVLARKQQDTTETRI</sequence>
<evidence type="ECO:0000256" key="7">
    <source>
        <dbReference type="ARBA" id="ARBA00022756"/>
    </source>
</evidence>
<evidence type="ECO:0000259" key="9">
    <source>
        <dbReference type="Pfam" id="PF08241"/>
    </source>
</evidence>
<evidence type="ECO:0000256" key="5">
    <source>
        <dbReference type="ARBA" id="ARBA00022679"/>
    </source>
</evidence>
<dbReference type="InterPro" id="IPR029063">
    <property type="entry name" value="SAM-dependent_MTases_sf"/>
</dbReference>
<dbReference type="GO" id="GO:0032259">
    <property type="term" value="P:methylation"/>
    <property type="evidence" value="ECO:0007669"/>
    <property type="project" value="UniProtKB-KW"/>
</dbReference>
<gene>
    <name evidence="8 10" type="primary">bioC</name>
    <name evidence="10" type="ORF">IAC29_00905</name>
</gene>
<organism evidence="10 11">
    <name type="scientific">Candidatus Cryptobacteroides merdigallinarum</name>
    <dbReference type="NCBI Taxonomy" id="2840770"/>
    <lineage>
        <taxon>Bacteria</taxon>
        <taxon>Pseudomonadati</taxon>
        <taxon>Bacteroidota</taxon>
        <taxon>Bacteroidia</taxon>
        <taxon>Bacteroidales</taxon>
        <taxon>Candidatus Cryptobacteroides</taxon>
    </lineage>
</organism>
<reference evidence="10" key="1">
    <citation type="submission" date="2020-10" db="EMBL/GenBank/DDBJ databases">
        <authorList>
            <person name="Gilroy R."/>
        </authorList>
    </citation>
    <scope>NUCLEOTIDE SEQUENCE</scope>
    <source>
        <strain evidence="10">20514</strain>
    </source>
</reference>
<dbReference type="Pfam" id="PF08241">
    <property type="entry name" value="Methyltransf_11"/>
    <property type="match status" value="1"/>
</dbReference>
<dbReference type="Proteomes" id="UP000810252">
    <property type="component" value="Unassembled WGS sequence"/>
</dbReference>
<keyword evidence="5 8" id="KW-0808">Transferase</keyword>
<dbReference type="EMBL" id="JADIMQ010000012">
    <property type="protein sequence ID" value="MBO8447813.1"/>
    <property type="molecule type" value="Genomic_DNA"/>
</dbReference>
<dbReference type="GO" id="GO:0008757">
    <property type="term" value="F:S-adenosylmethionine-dependent methyltransferase activity"/>
    <property type="evidence" value="ECO:0007669"/>
    <property type="project" value="InterPro"/>
</dbReference>
<comment type="caution">
    <text evidence="10">The sequence shown here is derived from an EMBL/GenBank/DDBJ whole genome shotgun (WGS) entry which is preliminary data.</text>
</comment>
<dbReference type="PANTHER" id="PTHR43591:SF24">
    <property type="entry name" value="2-METHOXY-6-POLYPRENYL-1,4-BENZOQUINOL METHYLASE, MITOCHONDRIAL"/>
    <property type="match status" value="1"/>
</dbReference>
<dbReference type="AlphaFoldDB" id="A0A9D9HF43"/>
<dbReference type="GO" id="GO:0102130">
    <property type="term" value="F:malonyl-CoA methyltransferase activity"/>
    <property type="evidence" value="ECO:0007669"/>
    <property type="project" value="UniProtKB-EC"/>
</dbReference>